<feature type="binding site" evidence="3">
    <location>
        <position position="72"/>
    </location>
    <ligand>
        <name>substrate</name>
    </ligand>
</feature>
<keyword evidence="3 4" id="KW-0862">Zinc</keyword>
<dbReference type="SUPFAM" id="SSF52467">
    <property type="entry name" value="DHS-like NAD/FAD-binding domain"/>
    <property type="match status" value="1"/>
</dbReference>
<dbReference type="GO" id="GO:0005737">
    <property type="term" value="C:cytoplasm"/>
    <property type="evidence" value="ECO:0007669"/>
    <property type="project" value="UniProtKB-SubCell"/>
</dbReference>
<dbReference type="PROSITE" id="PS50305">
    <property type="entry name" value="SIRTUIN"/>
    <property type="match status" value="1"/>
</dbReference>
<dbReference type="GO" id="GO:0008270">
    <property type="term" value="F:zinc ion binding"/>
    <property type="evidence" value="ECO:0007669"/>
    <property type="project" value="UniProtKB-UniRule"/>
</dbReference>
<dbReference type="CDD" id="cd01412">
    <property type="entry name" value="SIRT5_Af1_CobB"/>
    <property type="match status" value="1"/>
</dbReference>
<evidence type="ECO:0000259" key="5">
    <source>
        <dbReference type="PROSITE" id="PS50305"/>
    </source>
</evidence>
<comment type="catalytic activity">
    <reaction evidence="3">
        <text>N(6)-acetyl-L-lysyl-[protein] + NAD(+) + H2O = 2''-O-acetyl-ADP-D-ribose + nicotinamide + L-lysyl-[protein]</text>
        <dbReference type="Rhea" id="RHEA:43636"/>
        <dbReference type="Rhea" id="RHEA-COMP:9752"/>
        <dbReference type="Rhea" id="RHEA-COMP:10731"/>
        <dbReference type="ChEBI" id="CHEBI:15377"/>
        <dbReference type="ChEBI" id="CHEBI:17154"/>
        <dbReference type="ChEBI" id="CHEBI:29969"/>
        <dbReference type="ChEBI" id="CHEBI:57540"/>
        <dbReference type="ChEBI" id="CHEBI:61930"/>
        <dbReference type="ChEBI" id="CHEBI:83767"/>
        <dbReference type="EC" id="2.3.1.286"/>
    </reaction>
</comment>
<feature type="binding site" evidence="4">
    <location>
        <position position="133"/>
    </location>
    <ligand>
        <name>Zn(2+)</name>
        <dbReference type="ChEBI" id="CHEBI:29105"/>
    </ligand>
</feature>
<feature type="binding site" evidence="3 4">
    <location>
        <position position="129"/>
    </location>
    <ligand>
        <name>Zn(2+)</name>
        <dbReference type="ChEBI" id="CHEBI:29105"/>
    </ligand>
</feature>
<evidence type="ECO:0000313" key="7">
    <source>
        <dbReference type="Proteomes" id="UP000228921"/>
    </source>
</evidence>
<dbReference type="InterPro" id="IPR029035">
    <property type="entry name" value="DHS-like_NAD/FAD-binding_dom"/>
</dbReference>
<feature type="binding site" evidence="3 4">
    <location>
        <position position="154"/>
    </location>
    <ligand>
        <name>Zn(2+)</name>
        <dbReference type="ChEBI" id="CHEBI:29105"/>
    </ligand>
</feature>
<dbReference type="PANTHER" id="PTHR11085">
    <property type="entry name" value="NAD-DEPENDENT PROTEIN DEACYLASE SIRTUIN-5, MITOCHONDRIAL-RELATED"/>
    <property type="match status" value="1"/>
</dbReference>
<dbReference type="EMBL" id="PGTK01000002">
    <property type="protein sequence ID" value="PJF31832.1"/>
    <property type="molecule type" value="Genomic_DNA"/>
</dbReference>
<evidence type="ECO:0000256" key="1">
    <source>
        <dbReference type="ARBA" id="ARBA00022679"/>
    </source>
</evidence>
<feature type="active site" description="Proton acceptor" evidence="3 4">
    <location>
        <position position="121"/>
    </location>
</feature>
<dbReference type="InterPro" id="IPR003000">
    <property type="entry name" value="Sirtuin"/>
</dbReference>
<accession>A0A2M8P2R0</accession>
<dbReference type="InterPro" id="IPR027546">
    <property type="entry name" value="Sirtuin_class_III"/>
</dbReference>
<gene>
    <name evidence="3" type="primary">cobB</name>
    <name evidence="6" type="ORF">CUN51_02500</name>
</gene>
<name>A0A2M8P2R0_9CHLR</name>
<dbReference type="GO" id="GO:0036054">
    <property type="term" value="F:protein-malonyllysine demalonylase activity"/>
    <property type="evidence" value="ECO:0007669"/>
    <property type="project" value="InterPro"/>
</dbReference>
<dbReference type="GO" id="GO:0036055">
    <property type="term" value="F:protein-succinyllysine desuccinylase activity"/>
    <property type="evidence" value="ECO:0007669"/>
    <property type="project" value="UniProtKB-UniRule"/>
</dbReference>
<feature type="binding site" evidence="4">
    <location>
        <position position="157"/>
    </location>
    <ligand>
        <name>Zn(2+)</name>
        <dbReference type="ChEBI" id="CHEBI:29105"/>
    </ligand>
</feature>
<dbReference type="InterPro" id="IPR026590">
    <property type="entry name" value="Ssirtuin_cat_dom"/>
</dbReference>
<feature type="binding site" evidence="3">
    <location>
        <begin position="103"/>
        <end position="106"/>
    </location>
    <ligand>
        <name>NAD(+)</name>
        <dbReference type="ChEBI" id="CHEBI:57540"/>
    </ligand>
</feature>
<keyword evidence="2 3" id="KW-0520">NAD</keyword>
<feature type="binding site" evidence="3">
    <location>
        <position position="239"/>
    </location>
    <ligand>
        <name>NAD(+)</name>
        <dbReference type="ChEBI" id="CHEBI:57540"/>
    </ligand>
</feature>
<dbReference type="Gene3D" id="3.40.50.1220">
    <property type="entry name" value="TPP-binding domain"/>
    <property type="match status" value="1"/>
</dbReference>
<comment type="cofactor">
    <cofactor evidence="3">
        <name>Zn(2+)</name>
        <dbReference type="ChEBI" id="CHEBI:29105"/>
    </cofactor>
    <text evidence="3">Binds 1 zinc ion per subunit.</text>
</comment>
<evidence type="ECO:0000256" key="4">
    <source>
        <dbReference type="PROSITE-ProRule" id="PRU00236"/>
    </source>
</evidence>
<keyword evidence="3 4" id="KW-0479">Metal-binding</keyword>
<comment type="domain">
    <text evidence="3">2 residues (Tyr-69 and Arg-72) present in a large hydrophobic pocket are probably involved in substrate specificity. They are important for desuccinylation activity, but dispensable for deacetylation activity.</text>
</comment>
<dbReference type="PANTHER" id="PTHR11085:SF10">
    <property type="entry name" value="NAD-DEPENDENT PROTEIN DEACYLASE SIRTUIN-5, MITOCHONDRIAL-RELATED"/>
    <property type="match status" value="1"/>
</dbReference>
<comment type="function">
    <text evidence="3">NAD-dependent lysine deacetylase and desuccinylase that specifically removes acetyl and succinyl groups on target proteins. Modulates the activities of several proteins which are inactive in their acylated form.</text>
</comment>
<dbReference type="GO" id="GO:0017136">
    <property type="term" value="F:histone deacetylase activity, NAD-dependent"/>
    <property type="evidence" value="ECO:0007669"/>
    <property type="project" value="TreeGrafter"/>
</dbReference>
<comment type="subcellular location">
    <subcellularLocation>
        <location evidence="3">Cytoplasm</location>
    </subcellularLocation>
</comment>
<reference evidence="6 7" key="1">
    <citation type="submission" date="2017-11" db="EMBL/GenBank/DDBJ databases">
        <title>Evolution of Phototrophy in the Chloroflexi Phylum Driven by Horizontal Gene Transfer.</title>
        <authorList>
            <person name="Ward L.M."/>
            <person name="Hemp J."/>
            <person name="Shih P.M."/>
            <person name="Mcglynn S.E."/>
            <person name="Fischer W."/>
        </authorList>
    </citation>
    <scope>NUCLEOTIDE SEQUENCE [LARGE SCALE GENOMIC DNA]</scope>
    <source>
        <strain evidence="6">CP2_2F</strain>
    </source>
</reference>
<dbReference type="AlphaFoldDB" id="A0A2M8P2R0"/>
<dbReference type="NCBIfam" id="NF001753">
    <property type="entry name" value="PRK00481.1-3"/>
    <property type="match status" value="1"/>
</dbReference>
<dbReference type="InterPro" id="IPR050134">
    <property type="entry name" value="NAD-dep_sirtuin_deacylases"/>
</dbReference>
<proteinExistence type="inferred from homology"/>
<dbReference type="HAMAP" id="MF_01121">
    <property type="entry name" value="Sirtuin_ClassIII"/>
    <property type="match status" value="1"/>
</dbReference>
<dbReference type="EC" id="2.3.1.286" evidence="3"/>
<feature type="binding site" evidence="3">
    <location>
        <position position="69"/>
    </location>
    <ligand>
        <name>substrate</name>
    </ligand>
</feature>
<feature type="binding site" evidence="3">
    <location>
        <begin position="221"/>
        <end position="223"/>
    </location>
    <ligand>
        <name>NAD(+)</name>
        <dbReference type="ChEBI" id="CHEBI:57540"/>
    </ligand>
</feature>
<comment type="caution">
    <text evidence="6">The sequence shown here is derived from an EMBL/GenBank/DDBJ whole genome shotgun (WGS) entry which is preliminary data.</text>
</comment>
<comment type="caution">
    <text evidence="3">Lacks conserved residue(s) required for the propagation of feature annotation.</text>
</comment>
<feature type="domain" description="Deacetylase sirtuin-type" evidence="5">
    <location>
        <begin position="1"/>
        <end position="252"/>
    </location>
</feature>
<evidence type="ECO:0000313" key="6">
    <source>
        <dbReference type="EMBL" id="PJF31832.1"/>
    </source>
</evidence>
<comment type="similarity">
    <text evidence="3">Belongs to the sirtuin family. Class III subfamily.</text>
</comment>
<keyword evidence="3" id="KW-0963">Cytoplasm</keyword>
<dbReference type="InterPro" id="IPR026591">
    <property type="entry name" value="Sirtuin_cat_small_dom_sf"/>
</dbReference>
<keyword evidence="1" id="KW-0808">Transferase</keyword>
<feature type="binding site" evidence="3">
    <location>
        <begin position="194"/>
        <end position="196"/>
    </location>
    <ligand>
        <name>NAD(+)</name>
        <dbReference type="ChEBI" id="CHEBI:57540"/>
    </ligand>
</feature>
<comment type="catalytic activity">
    <reaction evidence="3">
        <text>N(6)-succinyl-L-lysyl-[protein] + NAD(+) + H2O = 2''-O-succinyl-ADP-D-ribose + nicotinamide + L-lysyl-[protein]</text>
        <dbReference type="Rhea" id="RHEA:47668"/>
        <dbReference type="Rhea" id="RHEA-COMP:9752"/>
        <dbReference type="Rhea" id="RHEA-COMP:11877"/>
        <dbReference type="ChEBI" id="CHEBI:15377"/>
        <dbReference type="ChEBI" id="CHEBI:17154"/>
        <dbReference type="ChEBI" id="CHEBI:29969"/>
        <dbReference type="ChEBI" id="CHEBI:57540"/>
        <dbReference type="ChEBI" id="CHEBI:87830"/>
        <dbReference type="ChEBI" id="CHEBI:87832"/>
    </reaction>
</comment>
<dbReference type="GO" id="GO:0070403">
    <property type="term" value="F:NAD+ binding"/>
    <property type="evidence" value="ECO:0007669"/>
    <property type="project" value="UniProtKB-UniRule"/>
</dbReference>
<dbReference type="Gene3D" id="3.30.1600.10">
    <property type="entry name" value="SIR2/SIRT2 'Small Domain"/>
    <property type="match status" value="1"/>
</dbReference>
<evidence type="ECO:0000256" key="3">
    <source>
        <dbReference type="HAMAP-Rule" id="MF_01121"/>
    </source>
</evidence>
<sequence>MSADQLRAAADVLRRSQRLVVLTGAGMSKESGIPTFRDALEGIWANFDPEELATPQAFERNPRMVWEWYESRRLKVLEMQPHAGHYALAALEAHLPQVVVITQNIDGLHMRAGSTDVIELHGNITQHKCFADCQGAPTLLDIAMLAQAEVPPRCPYCGAYARPNVVWFNEYLPVEALERARELCLRADVVLIIGTSGIVQPAASLPYLAKRYSGAFLIDVNPERDEIAPICNIFLQGTAGSILPRLVELISG</sequence>
<dbReference type="Proteomes" id="UP000228921">
    <property type="component" value="Unassembled WGS sequence"/>
</dbReference>
<protein>
    <recommendedName>
        <fullName evidence="3">NAD-dependent protein deacylase</fullName>
        <ecNumber evidence="3">2.3.1.286</ecNumber>
    </recommendedName>
    <alternativeName>
        <fullName evidence="3">Regulatory protein SIR2 homolog</fullName>
    </alternativeName>
</protein>
<dbReference type="Pfam" id="PF02146">
    <property type="entry name" value="SIR2"/>
    <property type="match status" value="1"/>
</dbReference>
<evidence type="ECO:0000256" key="2">
    <source>
        <dbReference type="ARBA" id="ARBA00023027"/>
    </source>
</evidence>
<organism evidence="6 7">
    <name type="scientific">Candidatus Thermofonsia Clade 1 bacterium</name>
    <dbReference type="NCBI Taxonomy" id="2364210"/>
    <lineage>
        <taxon>Bacteria</taxon>
        <taxon>Bacillati</taxon>
        <taxon>Chloroflexota</taxon>
        <taxon>Candidatus Thermofontia</taxon>
        <taxon>Candidatus Thermofonsia Clade 1</taxon>
    </lineage>
</organism>